<keyword evidence="4" id="KW-1185">Reference proteome</keyword>
<organism evidence="3 4">
    <name type="scientific">Tetrapyrgos nigripes</name>
    <dbReference type="NCBI Taxonomy" id="182062"/>
    <lineage>
        <taxon>Eukaryota</taxon>
        <taxon>Fungi</taxon>
        <taxon>Dikarya</taxon>
        <taxon>Basidiomycota</taxon>
        <taxon>Agaricomycotina</taxon>
        <taxon>Agaricomycetes</taxon>
        <taxon>Agaricomycetidae</taxon>
        <taxon>Agaricales</taxon>
        <taxon>Marasmiineae</taxon>
        <taxon>Marasmiaceae</taxon>
        <taxon>Tetrapyrgos</taxon>
    </lineage>
</organism>
<evidence type="ECO:0000259" key="2">
    <source>
        <dbReference type="Pfam" id="PF20149"/>
    </source>
</evidence>
<feature type="region of interest" description="Disordered" evidence="1">
    <location>
        <begin position="138"/>
        <end position="161"/>
    </location>
</feature>
<evidence type="ECO:0000313" key="3">
    <source>
        <dbReference type="EMBL" id="KAF5369575.1"/>
    </source>
</evidence>
<feature type="region of interest" description="Disordered" evidence="1">
    <location>
        <begin position="191"/>
        <end position="247"/>
    </location>
</feature>
<feature type="domain" description="DUF6532" evidence="2">
    <location>
        <begin position="256"/>
        <end position="444"/>
    </location>
</feature>
<dbReference type="InterPro" id="IPR045341">
    <property type="entry name" value="DUF6532"/>
</dbReference>
<dbReference type="Proteomes" id="UP000559256">
    <property type="component" value="Unassembled WGS sequence"/>
</dbReference>
<dbReference type="AlphaFoldDB" id="A0A8H5LTL7"/>
<evidence type="ECO:0000313" key="4">
    <source>
        <dbReference type="Proteomes" id="UP000559256"/>
    </source>
</evidence>
<dbReference type="OrthoDB" id="3257342at2759"/>
<sequence length="497" mass="56336">MTGQTSASRKNNKLITNAGKRVMQDAIDQGNFNPTIQQKREMLTGIRALPGCEKYKIANLEQWFRVRRANHEKANQANDLEGQANLPPYPSTAPKNMHRALETLYQTHPSPSREMIFAWATLTGARLEDIEKWVKDRQAALSQQPQQPQDAKNVATYASESNAPSPAIQSFLKSQVVSPVIHSAPASAPNHSFHLSAMSPSEANHSGEDEADTEFTDDEVHPQPLSSREAMKANGARQHPKGSSYESKEKMLIAKAIELYRIKVTSEDAFPNSLLRSKWARMVWEQACQEYDTDIEADDSMIKLIMAQDTHLRGETKTAAKTLVDIAYGFETSRKDSIIKENRDLAYQLKSSLAFTYRRPEERKGLYQHRIILKIVNMVWFKNITDEGVRYTEYNPFPLHGLALVLTAVECAIDEWILGKLLKREFTADSYRMVYEGHVQSLITFREKSSHQNILGKILEVLTDNALTNAGAAELENFRHGEVPEDVFDEEIRQFEL</sequence>
<proteinExistence type="predicted"/>
<reference evidence="3 4" key="1">
    <citation type="journal article" date="2020" name="ISME J.">
        <title>Uncovering the hidden diversity of litter-decomposition mechanisms in mushroom-forming fungi.</title>
        <authorList>
            <person name="Floudas D."/>
            <person name="Bentzer J."/>
            <person name="Ahren D."/>
            <person name="Johansson T."/>
            <person name="Persson P."/>
            <person name="Tunlid A."/>
        </authorList>
    </citation>
    <scope>NUCLEOTIDE SEQUENCE [LARGE SCALE GENOMIC DNA]</scope>
    <source>
        <strain evidence="3 4">CBS 291.85</strain>
    </source>
</reference>
<gene>
    <name evidence="3" type="ORF">D9758_002484</name>
</gene>
<protein>
    <recommendedName>
        <fullName evidence="2">DUF6532 domain-containing protein</fullName>
    </recommendedName>
</protein>
<evidence type="ECO:0000256" key="1">
    <source>
        <dbReference type="SAM" id="MobiDB-lite"/>
    </source>
</evidence>
<dbReference type="Pfam" id="PF20149">
    <property type="entry name" value="DUF6532"/>
    <property type="match status" value="1"/>
</dbReference>
<comment type="caution">
    <text evidence="3">The sequence shown here is derived from an EMBL/GenBank/DDBJ whole genome shotgun (WGS) entry which is preliminary data.</text>
</comment>
<accession>A0A8H5LTL7</accession>
<dbReference type="EMBL" id="JAACJM010000013">
    <property type="protein sequence ID" value="KAF5369575.1"/>
    <property type="molecule type" value="Genomic_DNA"/>
</dbReference>
<name>A0A8H5LTL7_9AGAR</name>